<feature type="domain" description="PAC" evidence="3">
    <location>
        <begin position="475"/>
        <end position="527"/>
    </location>
</feature>
<dbReference type="CDD" id="cd01948">
    <property type="entry name" value="EAL"/>
    <property type="match status" value="1"/>
</dbReference>
<dbReference type="SUPFAM" id="SSF55785">
    <property type="entry name" value="PYP-like sensor domain (PAS domain)"/>
    <property type="match status" value="1"/>
</dbReference>
<dbReference type="SMART" id="SM00052">
    <property type="entry name" value="EAL"/>
    <property type="match status" value="1"/>
</dbReference>
<organism evidence="6">
    <name type="scientific">Halomonas sp. RT37</name>
    <dbReference type="NCBI Taxonomy" id="2950872"/>
    <lineage>
        <taxon>Bacteria</taxon>
        <taxon>Pseudomonadati</taxon>
        <taxon>Pseudomonadota</taxon>
        <taxon>Gammaproteobacteria</taxon>
        <taxon>Oceanospirillales</taxon>
        <taxon>Halomonadaceae</taxon>
        <taxon>Halomonas</taxon>
    </lineage>
</organism>
<dbReference type="PANTHER" id="PTHR44757:SF2">
    <property type="entry name" value="BIOFILM ARCHITECTURE MAINTENANCE PROTEIN MBAA"/>
    <property type="match status" value="1"/>
</dbReference>
<feature type="domain" description="GGDEF" evidence="5">
    <location>
        <begin position="555"/>
        <end position="688"/>
    </location>
</feature>
<dbReference type="Pfam" id="PF00990">
    <property type="entry name" value="GGDEF"/>
    <property type="match status" value="1"/>
</dbReference>
<dbReference type="PROSITE" id="PS50113">
    <property type="entry name" value="PAC"/>
    <property type="match status" value="1"/>
</dbReference>
<sequence>MPVTSPSRPERLRLGLTWRVVTLTSLLLVALAVLFTYLSHTNLTRQFTATRQEQIERQQRELEFAIRRSEKGLQQLAGLIAASPDLGPALEQGAPPSPPEALSPALASLWPSLQLEAGIEQMLVYDDRTRAVMSLGLEPGQSPPPHYRRWVESVMSRELPLSPLECSPECRQYAVVPILASGGSAGTLLLSRSLADVARQTREISTSEVALISVDTSATEAAFEPRRLDGWKGRVQAVTNASQSLPLLHQASRKGSLEALAQEPLRLEQQGRHLELSAVPLTSSSGARAPAYFVLISDITTQIHAIQLDTRTQMMASLFGWLSAELLLLAILLRPMARLRRVASVLPPLASGGFSQAREALPLAPRRLPDEIDVLESSTLTLADKLERLQRQVAQRGDELARRIDELARERDFVSNLIDTAQVHILTLDEEGRIDMVNDYLKDQLGCPSQELLGRRFDDIFGAGPGDSEPSQPLHQEERTLTLPDGEPRTIIWYHSPLNSGAKASLARISVGLDITERKAAEARLTWLAERDPLTELYNRRFFLESLRKALARDEQGVVMLLDLDQFKEVNELSGHHAGDRMLHTVARLLQQEYAHRGVISRLGGDEFALLLPGVDDDHAIRVAQHLNQLFESLGFVAEGRRHRVTASIGIVPFPTEGATPADLMASADVAMYKAKASNLQRWHLLATLENARDELNERVYWVDRIRRALVEGDFVLMVQPIVRLEDRSIRHYEVLLRMRDDDGSLISPARFIPVAEHSGQIVAIDRWVLHHCVHALARLEGISLAVNLSGQSLHDEGLKQYLANLLTVSQADPHHLVLEVTETAAVTDFSTARGVLQSVRDLGCRTALDDFGVGFSSFHYLGQLPVDYIKIDGSFIRSLATNPDSRVIVKAVSDIATGFGKQAVAEFVDQEALIPLLSSYNITYGQGYHLGRPVPFKEVFAFDPVIDIDSVN</sequence>
<dbReference type="PROSITE" id="PS50887">
    <property type="entry name" value="GGDEF"/>
    <property type="match status" value="1"/>
</dbReference>
<feature type="domain" description="PAS" evidence="2">
    <location>
        <begin position="410"/>
        <end position="455"/>
    </location>
</feature>
<evidence type="ECO:0000259" key="3">
    <source>
        <dbReference type="PROSITE" id="PS50113"/>
    </source>
</evidence>
<evidence type="ECO:0000313" key="6">
    <source>
        <dbReference type="EMBL" id="XBO71771.1"/>
    </source>
</evidence>
<dbReference type="Gene3D" id="3.30.450.20">
    <property type="entry name" value="PAS domain"/>
    <property type="match status" value="1"/>
</dbReference>
<dbReference type="InterPro" id="IPR035919">
    <property type="entry name" value="EAL_sf"/>
</dbReference>
<evidence type="ECO:0000259" key="4">
    <source>
        <dbReference type="PROSITE" id="PS50883"/>
    </source>
</evidence>
<dbReference type="InterPro" id="IPR029150">
    <property type="entry name" value="dCache_3"/>
</dbReference>
<dbReference type="InterPro" id="IPR035965">
    <property type="entry name" value="PAS-like_dom_sf"/>
</dbReference>
<dbReference type="AlphaFoldDB" id="A0AAU7KJ82"/>
<dbReference type="CDD" id="cd00130">
    <property type="entry name" value="PAS"/>
    <property type="match status" value="1"/>
</dbReference>
<dbReference type="InterPro" id="IPR000700">
    <property type="entry name" value="PAS-assoc_C"/>
</dbReference>
<dbReference type="PROSITE" id="PS50112">
    <property type="entry name" value="PAS"/>
    <property type="match status" value="1"/>
</dbReference>
<dbReference type="Gene3D" id="3.30.70.270">
    <property type="match status" value="1"/>
</dbReference>
<evidence type="ECO:0000256" key="1">
    <source>
        <dbReference type="SAM" id="Phobius"/>
    </source>
</evidence>
<dbReference type="SUPFAM" id="SSF55073">
    <property type="entry name" value="Nucleotide cyclase"/>
    <property type="match status" value="1"/>
</dbReference>
<dbReference type="RefSeq" id="WP_348827607.1">
    <property type="nucleotide sequence ID" value="NZ_CP098827.1"/>
</dbReference>
<keyword evidence="1" id="KW-1133">Transmembrane helix</keyword>
<dbReference type="Pfam" id="PF14827">
    <property type="entry name" value="dCache_3"/>
    <property type="match status" value="1"/>
</dbReference>
<name>A0AAU7KJ82_9GAMM</name>
<dbReference type="InterPro" id="IPR029787">
    <property type="entry name" value="Nucleotide_cyclase"/>
</dbReference>
<evidence type="ECO:0000259" key="5">
    <source>
        <dbReference type="PROSITE" id="PS50887"/>
    </source>
</evidence>
<feature type="transmembrane region" description="Helical" evidence="1">
    <location>
        <begin position="314"/>
        <end position="333"/>
    </location>
</feature>
<dbReference type="PROSITE" id="PS50883">
    <property type="entry name" value="EAL"/>
    <property type="match status" value="1"/>
</dbReference>
<feature type="transmembrane region" description="Helical" evidence="1">
    <location>
        <begin position="20"/>
        <end position="38"/>
    </location>
</feature>
<proteinExistence type="predicted"/>
<dbReference type="NCBIfam" id="TIGR00254">
    <property type="entry name" value="GGDEF"/>
    <property type="match status" value="1"/>
</dbReference>
<dbReference type="EMBL" id="CP098827">
    <property type="protein sequence ID" value="XBO71771.1"/>
    <property type="molecule type" value="Genomic_DNA"/>
</dbReference>
<dbReference type="CDD" id="cd01949">
    <property type="entry name" value="GGDEF"/>
    <property type="match status" value="1"/>
</dbReference>
<dbReference type="NCBIfam" id="TIGR00229">
    <property type="entry name" value="sensory_box"/>
    <property type="match status" value="1"/>
</dbReference>
<gene>
    <name evidence="6" type="ORF">NFG58_03375</name>
</gene>
<dbReference type="InterPro" id="IPR052155">
    <property type="entry name" value="Biofilm_reg_signaling"/>
</dbReference>
<accession>A0AAU7KJ82</accession>
<keyword evidence="1" id="KW-0812">Transmembrane</keyword>
<dbReference type="SMART" id="SM00267">
    <property type="entry name" value="GGDEF"/>
    <property type="match status" value="1"/>
</dbReference>
<protein>
    <submittedName>
        <fullName evidence="6">EAL domain-containing protein</fullName>
    </submittedName>
</protein>
<dbReference type="InterPro" id="IPR001633">
    <property type="entry name" value="EAL_dom"/>
</dbReference>
<dbReference type="Gene3D" id="3.20.20.450">
    <property type="entry name" value="EAL domain"/>
    <property type="match status" value="1"/>
</dbReference>
<evidence type="ECO:0000259" key="2">
    <source>
        <dbReference type="PROSITE" id="PS50112"/>
    </source>
</evidence>
<keyword evidence="1" id="KW-0472">Membrane</keyword>
<dbReference type="InterPro" id="IPR000160">
    <property type="entry name" value="GGDEF_dom"/>
</dbReference>
<dbReference type="PANTHER" id="PTHR44757">
    <property type="entry name" value="DIGUANYLATE CYCLASE DGCP"/>
    <property type="match status" value="1"/>
</dbReference>
<dbReference type="Pfam" id="PF00563">
    <property type="entry name" value="EAL"/>
    <property type="match status" value="1"/>
</dbReference>
<dbReference type="InterPro" id="IPR000014">
    <property type="entry name" value="PAS"/>
</dbReference>
<dbReference type="SUPFAM" id="SSF141868">
    <property type="entry name" value="EAL domain-like"/>
    <property type="match status" value="1"/>
</dbReference>
<feature type="domain" description="EAL" evidence="4">
    <location>
        <begin position="699"/>
        <end position="948"/>
    </location>
</feature>
<reference evidence="6" key="1">
    <citation type="submission" date="2022-06" db="EMBL/GenBank/DDBJ databases">
        <title>A novel DMS-producing enzyme.</title>
        <authorList>
            <person name="Zhang Y."/>
        </authorList>
    </citation>
    <scope>NUCLEOTIDE SEQUENCE</scope>
    <source>
        <strain evidence="6">RT37</strain>
    </source>
</reference>
<dbReference type="InterPro" id="IPR043128">
    <property type="entry name" value="Rev_trsase/Diguanyl_cyclase"/>
</dbReference>